<name>A0AAV7JB30_9METZ</name>
<comment type="caution">
    <text evidence="4">The sequence shown here is derived from an EMBL/GenBank/DDBJ whole genome shotgun (WGS) entry which is preliminary data.</text>
</comment>
<dbReference type="GO" id="GO:0007155">
    <property type="term" value="P:cell adhesion"/>
    <property type="evidence" value="ECO:0007669"/>
    <property type="project" value="UniProtKB-KW"/>
</dbReference>
<feature type="chain" id="PRO_5043922207" evidence="2">
    <location>
        <begin position="26"/>
        <end position="392"/>
    </location>
</feature>
<keyword evidence="4" id="KW-0176">Collagen</keyword>
<dbReference type="PROSITE" id="PS50234">
    <property type="entry name" value="VWFA"/>
    <property type="match status" value="1"/>
</dbReference>
<proteinExistence type="predicted"/>
<dbReference type="Gene3D" id="3.40.50.410">
    <property type="entry name" value="von Willebrand factor, type A domain"/>
    <property type="match status" value="1"/>
</dbReference>
<dbReference type="GO" id="GO:0005581">
    <property type="term" value="C:collagen trimer"/>
    <property type="evidence" value="ECO:0007669"/>
    <property type="project" value="UniProtKB-KW"/>
</dbReference>
<dbReference type="InterPro" id="IPR008160">
    <property type="entry name" value="Collagen"/>
</dbReference>
<keyword evidence="2" id="KW-0732">Signal</keyword>
<accession>A0AAV7JB30</accession>
<dbReference type="InterPro" id="IPR036465">
    <property type="entry name" value="vWFA_dom_sf"/>
</dbReference>
<dbReference type="PRINTS" id="PR00453">
    <property type="entry name" value="VWFADOMAIN"/>
</dbReference>
<evidence type="ECO:0000313" key="5">
    <source>
        <dbReference type="Proteomes" id="UP001165289"/>
    </source>
</evidence>
<feature type="domain" description="VWFA" evidence="3">
    <location>
        <begin position="36"/>
        <end position="210"/>
    </location>
</feature>
<evidence type="ECO:0000256" key="1">
    <source>
        <dbReference type="ARBA" id="ARBA00022889"/>
    </source>
</evidence>
<sequence length="392" mass="42631">MHVTNYRVLSILLALCIGLIGSLVARDIEVCTNPVDIFFLIDGSGSLGEEEFIRSKQLVSEILTLYDHSAQNKAGYAVFTSTINNVRYLTPEINLLLVHLEFEQYPGTSTDLYNALQFVHQNVFTHAKRQENTQRVLVVFTDGKDDRNVAELSRKLELERRVKIFVFAFGNNLDQAQLEDIATDPDNKTLFTFPTVSGGIDSIQMLSEAICPDIECCTRGKEGKRGQRGLEGVTGDKGEMGGSGICKMRDPACTKRLRKGEKGYKGQRGPQGTTGIRGEMGVTGVGGLQGEQGEIGQQGLKGIKGEVGEKGQMGIQGKRGPNGETGQIGDQGIKGDVGQQGPKGIKGEVGPIGVCRNSTFNTEFSCKGQKVSDCTEFNSFLIILINNTYVYT</sequence>
<dbReference type="Pfam" id="PF00092">
    <property type="entry name" value="VWA"/>
    <property type="match status" value="1"/>
</dbReference>
<dbReference type="Pfam" id="PF01391">
    <property type="entry name" value="Collagen"/>
    <property type="match status" value="1"/>
</dbReference>
<evidence type="ECO:0000256" key="2">
    <source>
        <dbReference type="SAM" id="SignalP"/>
    </source>
</evidence>
<dbReference type="EMBL" id="JAKMXF010000365">
    <property type="protein sequence ID" value="KAI6645894.1"/>
    <property type="molecule type" value="Genomic_DNA"/>
</dbReference>
<dbReference type="CDD" id="cd01450">
    <property type="entry name" value="vWFA_subfamily_ECM"/>
    <property type="match status" value="1"/>
</dbReference>
<dbReference type="PANTHER" id="PTHR24020">
    <property type="entry name" value="COLLAGEN ALPHA"/>
    <property type="match status" value="1"/>
</dbReference>
<feature type="signal peptide" evidence="2">
    <location>
        <begin position="1"/>
        <end position="25"/>
    </location>
</feature>
<evidence type="ECO:0000259" key="3">
    <source>
        <dbReference type="PROSITE" id="PS50234"/>
    </source>
</evidence>
<gene>
    <name evidence="4" type="ORF">LOD99_13152</name>
</gene>
<dbReference type="InterPro" id="IPR050525">
    <property type="entry name" value="ECM_Assembly_Org"/>
</dbReference>
<evidence type="ECO:0000313" key="4">
    <source>
        <dbReference type="EMBL" id="KAI6645894.1"/>
    </source>
</evidence>
<keyword evidence="5" id="KW-1185">Reference proteome</keyword>
<dbReference type="SMART" id="SM00327">
    <property type="entry name" value="VWA"/>
    <property type="match status" value="1"/>
</dbReference>
<dbReference type="SUPFAM" id="SSF53300">
    <property type="entry name" value="vWA-like"/>
    <property type="match status" value="1"/>
</dbReference>
<keyword evidence="1" id="KW-0130">Cell adhesion</keyword>
<dbReference type="InterPro" id="IPR002035">
    <property type="entry name" value="VWF_A"/>
</dbReference>
<dbReference type="Proteomes" id="UP001165289">
    <property type="component" value="Unassembled WGS sequence"/>
</dbReference>
<reference evidence="4 5" key="1">
    <citation type="journal article" date="2023" name="BMC Biol.">
        <title>The compact genome of the sponge Oopsacas minuta (Hexactinellida) is lacking key metazoan core genes.</title>
        <authorList>
            <person name="Santini S."/>
            <person name="Schenkelaars Q."/>
            <person name="Jourda C."/>
            <person name="Duchesne M."/>
            <person name="Belahbib H."/>
            <person name="Rocher C."/>
            <person name="Selva M."/>
            <person name="Riesgo A."/>
            <person name="Vervoort M."/>
            <person name="Leys S.P."/>
            <person name="Kodjabachian L."/>
            <person name="Le Bivic A."/>
            <person name="Borchiellini C."/>
            <person name="Claverie J.M."/>
            <person name="Renard E."/>
        </authorList>
    </citation>
    <scope>NUCLEOTIDE SEQUENCE [LARGE SCALE GENOMIC DNA]</scope>
    <source>
        <strain evidence="4">SPO-2</strain>
    </source>
</reference>
<organism evidence="4 5">
    <name type="scientific">Oopsacas minuta</name>
    <dbReference type="NCBI Taxonomy" id="111878"/>
    <lineage>
        <taxon>Eukaryota</taxon>
        <taxon>Metazoa</taxon>
        <taxon>Porifera</taxon>
        <taxon>Hexactinellida</taxon>
        <taxon>Hexasterophora</taxon>
        <taxon>Lyssacinosida</taxon>
        <taxon>Leucopsacidae</taxon>
        <taxon>Oopsacas</taxon>
    </lineage>
</organism>
<dbReference type="AlphaFoldDB" id="A0AAV7JB30"/>
<protein>
    <submittedName>
        <fullName evidence="4">Collagen alpha-2(VI) chain isoform X2</fullName>
    </submittedName>
</protein>